<gene>
    <name evidence="2" type="ORF">K458DRAFT_470639</name>
</gene>
<sequence length="227" mass="25964">LGTEVATVRVGIQPNHVDFTVHRNLLARSPYFAEALQTTQLPYIPIGARKISAFATYQQWLYSGRLHTMPSTKEAPAADRSPHQTEWLNLKDIYVLGEFFADDEFRDRIIDTMLEWFRTTPADDRCILLETASEVYHNVRSSSPLRRLVSDVVAWHFNDTQIQEMALKHTTHQLPVDFLADTLGKLSSRFQGPGVTPFTDKPRSPVITSRGNCNYHCHGEKDCYKKE</sequence>
<keyword evidence="3" id="KW-1185">Reference proteome</keyword>
<dbReference type="PANTHER" id="PTHR47843">
    <property type="entry name" value="BTB DOMAIN-CONTAINING PROTEIN-RELATED"/>
    <property type="match status" value="1"/>
</dbReference>
<dbReference type="PANTHER" id="PTHR47843:SF2">
    <property type="entry name" value="BTB DOMAIN-CONTAINING PROTEIN"/>
    <property type="match status" value="1"/>
</dbReference>
<organism evidence="2 3">
    <name type="scientific">Lentithecium fluviatile CBS 122367</name>
    <dbReference type="NCBI Taxonomy" id="1168545"/>
    <lineage>
        <taxon>Eukaryota</taxon>
        <taxon>Fungi</taxon>
        <taxon>Dikarya</taxon>
        <taxon>Ascomycota</taxon>
        <taxon>Pezizomycotina</taxon>
        <taxon>Dothideomycetes</taxon>
        <taxon>Pleosporomycetidae</taxon>
        <taxon>Pleosporales</taxon>
        <taxon>Massarineae</taxon>
        <taxon>Lentitheciaceae</taxon>
        <taxon>Lentithecium</taxon>
    </lineage>
</organism>
<dbReference type="Proteomes" id="UP000799291">
    <property type="component" value="Unassembled WGS sequence"/>
</dbReference>
<proteinExistence type="predicted"/>
<dbReference type="InterPro" id="IPR011333">
    <property type="entry name" value="SKP1/BTB/POZ_sf"/>
</dbReference>
<dbReference type="PROSITE" id="PS50097">
    <property type="entry name" value="BTB"/>
    <property type="match status" value="1"/>
</dbReference>
<dbReference type="OrthoDB" id="1022638at2759"/>
<dbReference type="AlphaFoldDB" id="A0A6G1J872"/>
<protein>
    <recommendedName>
        <fullName evidence="1">BTB domain-containing protein</fullName>
    </recommendedName>
</protein>
<reference evidence="2" key="1">
    <citation type="journal article" date="2020" name="Stud. Mycol.">
        <title>101 Dothideomycetes genomes: a test case for predicting lifestyles and emergence of pathogens.</title>
        <authorList>
            <person name="Haridas S."/>
            <person name="Albert R."/>
            <person name="Binder M."/>
            <person name="Bloem J."/>
            <person name="Labutti K."/>
            <person name="Salamov A."/>
            <person name="Andreopoulos B."/>
            <person name="Baker S."/>
            <person name="Barry K."/>
            <person name="Bills G."/>
            <person name="Bluhm B."/>
            <person name="Cannon C."/>
            <person name="Castanera R."/>
            <person name="Culley D."/>
            <person name="Daum C."/>
            <person name="Ezra D."/>
            <person name="Gonzalez J."/>
            <person name="Henrissat B."/>
            <person name="Kuo A."/>
            <person name="Liang C."/>
            <person name="Lipzen A."/>
            <person name="Lutzoni F."/>
            <person name="Magnuson J."/>
            <person name="Mondo S."/>
            <person name="Nolan M."/>
            <person name="Ohm R."/>
            <person name="Pangilinan J."/>
            <person name="Park H.-J."/>
            <person name="Ramirez L."/>
            <person name="Alfaro M."/>
            <person name="Sun H."/>
            <person name="Tritt A."/>
            <person name="Yoshinaga Y."/>
            <person name="Zwiers L.-H."/>
            <person name="Turgeon B."/>
            <person name="Goodwin S."/>
            <person name="Spatafora J."/>
            <person name="Crous P."/>
            <person name="Grigoriev I."/>
        </authorList>
    </citation>
    <scope>NUCLEOTIDE SEQUENCE</scope>
    <source>
        <strain evidence="2">CBS 122367</strain>
    </source>
</reference>
<dbReference type="EMBL" id="MU005576">
    <property type="protein sequence ID" value="KAF2686722.1"/>
    <property type="molecule type" value="Genomic_DNA"/>
</dbReference>
<name>A0A6G1J872_9PLEO</name>
<evidence type="ECO:0000313" key="2">
    <source>
        <dbReference type="EMBL" id="KAF2686722.1"/>
    </source>
</evidence>
<evidence type="ECO:0000259" key="1">
    <source>
        <dbReference type="PROSITE" id="PS50097"/>
    </source>
</evidence>
<dbReference type="InterPro" id="IPR000210">
    <property type="entry name" value="BTB/POZ_dom"/>
</dbReference>
<evidence type="ECO:0000313" key="3">
    <source>
        <dbReference type="Proteomes" id="UP000799291"/>
    </source>
</evidence>
<feature type="non-terminal residue" evidence="2">
    <location>
        <position position="1"/>
    </location>
</feature>
<accession>A0A6G1J872</accession>
<dbReference type="Gene3D" id="3.30.710.10">
    <property type="entry name" value="Potassium Channel Kv1.1, Chain A"/>
    <property type="match status" value="1"/>
</dbReference>
<feature type="domain" description="BTB" evidence="1">
    <location>
        <begin position="6"/>
        <end position="70"/>
    </location>
</feature>